<keyword evidence="1" id="KW-1133">Transmembrane helix</keyword>
<name>U6SJE4_9BACI</name>
<feature type="transmembrane region" description="Helical" evidence="1">
    <location>
        <begin position="114"/>
        <end position="134"/>
    </location>
</feature>
<keyword evidence="1" id="KW-0812">Transmembrane</keyword>
<keyword evidence="1" id="KW-0472">Membrane</keyword>
<feature type="transmembrane region" description="Helical" evidence="1">
    <location>
        <begin position="36"/>
        <end position="55"/>
    </location>
</feature>
<evidence type="ECO:0000313" key="3">
    <source>
        <dbReference type="EMBL" id="ERN51819.1"/>
    </source>
</evidence>
<organism evidence="3 4">
    <name type="scientific">Alkalihalophilus marmarensis DSM 21297</name>
    <dbReference type="NCBI Taxonomy" id="1188261"/>
    <lineage>
        <taxon>Bacteria</taxon>
        <taxon>Bacillati</taxon>
        <taxon>Bacillota</taxon>
        <taxon>Bacilli</taxon>
        <taxon>Bacillales</taxon>
        <taxon>Bacillaceae</taxon>
        <taxon>Alkalihalophilus</taxon>
    </lineage>
</organism>
<dbReference type="Pfam" id="PF07331">
    <property type="entry name" value="TctB"/>
    <property type="match status" value="1"/>
</dbReference>
<evidence type="ECO:0000259" key="2">
    <source>
        <dbReference type="Pfam" id="PF07331"/>
    </source>
</evidence>
<protein>
    <recommendedName>
        <fullName evidence="2">DUF1468 domain-containing protein</fullName>
    </recommendedName>
</protein>
<dbReference type="PATRIC" id="fig|1188261.3.peg.3207"/>
<dbReference type="Proteomes" id="UP000017170">
    <property type="component" value="Unassembled WGS sequence"/>
</dbReference>
<proteinExistence type="predicted"/>
<gene>
    <name evidence="3" type="ORF">A33I_18585</name>
</gene>
<keyword evidence="4" id="KW-1185">Reference proteome</keyword>
<feature type="transmembrane region" description="Helical" evidence="1">
    <location>
        <begin position="75"/>
        <end position="107"/>
    </location>
</feature>
<feature type="domain" description="DUF1468" evidence="2">
    <location>
        <begin position="7"/>
        <end position="142"/>
    </location>
</feature>
<comment type="caution">
    <text evidence="3">The sequence shown here is derived from an EMBL/GenBank/DDBJ whole genome shotgun (WGS) entry which is preliminary data.</text>
</comment>
<dbReference type="InterPro" id="IPR009936">
    <property type="entry name" value="DUF1468"/>
</dbReference>
<dbReference type="RefSeq" id="WP_022629272.1">
    <property type="nucleotide sequence ID" value="NZ_ATAE01000042.1"/>
</dbReference>
<evidence type="ECO:0000256" key="1">
    <source>
        <dbReference type="SAM" id="Phobius"/>
    </source>
</evidence>
<evidence type="ECO:0000313" key="4">
    <source>
        <dbReference type="Proteomes" id="UP000017170"/>
    </source>
</evidence>
<feature type="transmembrane region" description="Helical" evidence="1">
    <location>
        <begin position="6"/>
        <end position="24"/>
    </location>
</feature>
<dbReference type="EMBL" id="ATAE01000042">
    <property type="protein sequence ID" value="ERN51819.1"/>
    <property type="molecule type" value="Genomic_DNA"/>
</dbReference>
<reference evidence="3 4" key="1">
    <citation type="journal article" date="2013" name="Genome Announc.">
        <title>Genome Sequence of the Extreme Obligate Alkaliphile Bacillus marmarensis Strain DSM 21297.</title>
        <authorList>
            <person name="Wernick D.G."/>
            <person name="Choi K.Y."/>
            <person name="Tat C.A."/>
            <person name="Lafontaine Rivera J.G."/>
            <person name="Liao J.C."/>
        </authorList>
    </citation>
    <scope>NUCLEOTIDE SEQUENCE [LARGE SCALE GENOMIC DNA]</scope>
    <source>
        <strain evidence="3 4">DSM 21297</strain>
    </source>
</reference>
<accession>U6SJE4</accession>
<sequence>MKKANVVFNAILILLSGFFFYQSLSFPSGAGGVGPAFFPRIMLVSIILICTYNLIVTLINHTNEPFFKDIDKNKGIAFCVVVGSMAVMIFLLGKLPFILIASTMLFIQCIIMRLKILTSVLTASILSVSVYLIFVKGFNVLL</sequence>
<dbReference type="AlphaFoldDB" id="U6SJE4"/>